<dbReference type="GO" id="GO:0009279">
    <property type="term" value="C:cell outer membrane"/>
    <property type="evidence" value="ECO:0007669"/>
    <property type="project" value="UniProtKB-SubCell"/>
</dbReference>
<dbReference type="Gene3D" id="2.40.170.20">
    <property type="entry name" value="TonB-dependent receptor, beta-barrel domain"/>
    <property type="match status" value="1"/>
</dbReference>
<dbReference type="PANTHER" id="PTHR30069:SF29">
    <property type="entry name" value="HEMOGLOBIN AND HEMOGLOBIN-HAPTOGLOBIN-BINDING PROTEIN 1-RELATED"/>
    <property type="match status" value="1"/>
</dbReference>
<dbReference type="SUPFAM" id="SSF49464">
    <property type="entry name" value="Carboxypeptidase regulatory domain-like"/>
    <property type="match status" value="1"/>
</dbReference>
<dbReference type="PROSITE" id="PS52016">
    <property type="entry name" value="TONB_DEPENDENT_REC_3"/>
    <property type="match status" value="1"/>
</dbReference>
<comment type="subcellular location">
    <subcellularLocation>
        <location evidence="1">Cell outer membrane</location>
        <topology evidence="1">Multi-pass membrane protein</topology>
    </subcellularLocation>
</comment>
<evidence type="ECO:0000256" key="6">
    <source>
        <dbReference type="ARBA" id="ARBA00023237"/>
    </source>
</evidence>
<sequence length="788" mass="90174">MKKLVLLIFILSFISIDLFSQNVISGVIQEGGSGERLSYSNVYIDEIKIGSSANENGYFTLVGDIKEGMILKASYVGYKTKSITLTSEMINNDFEINLVALTSTLNEVVVSAESSKFLQANTDISKHRMSVKQLSLLPSIGEVDIFRSLQLLPGVSATHESSSGLHIRGGEPQENLVLLDGIKVYNVDHFFGFFSAFNANAIKSVDLYKGAFPSKYGGRLSSVIDLTGKVGSFNEIKGNLSVNFLSASGSIEIPFLKKFSFFASGRRSFTDLLQTSFFEKIFSQFDPEDDIENLEPFIPTFNFYDFNSKLSFKPSKDDLITFSFYRGEDNLDESSDTKRYQYPNFGNIDKIEIIGDLDRISRWGNEGYSFKWSRQWNPKFYNSLNVSYSKYYNFQDDSYFVDVRIPELDSTIFDLSVILDQDNSVQDFTARYDAEIVSGKNNKFEFGAEYTKSEVDYLFVRDDTLNIIDTDQESKLYSAYISYDLKSFKNLNVKIGLRGSRYGFNDKNYFSPRFQFDYSLTDKLKVKAGYGVHYQFVKKIVGEGVTSRSRDFWLLSEDNNVKVGKSTHYVAGLSYETDAWLIDSEVFYKDVENLTEFSLRYQNAGISSLFFTGSGTVKGFETLLQKKIEKYTGWISYTYIDAENIFPLLNDGLSFTAPHTQKNEFKIFNNYEINGWNFSVTFIYGSGEYFTEPSYKYDITLLDDSNITFIGVGPKNGSLLPDYHRLDFAVHHIFNFNKFKGDIGISIFNVYNRLNVWHYEYDFNQEPFLKTSKNYLGFIPNISLKFEF</sequence>
<keyword evidence="6" id="KW-0998">Cell outer membrane</keyword>
<dbReference type="InterPro" id="IPR012910">
    <property type="entry name" value="Plug_dom"/>
</dbReference>
<dbReference type="GO" id="GO:0044718">
    <property type="term" value="P:siderophore transmembrane transport"/>
    <property type="evidence" value="ECO:0007669"/>
    <property type="project" value="TreeGrafter"/>
</dbReference>
<dbReference type="Gene3D" id="2.170.130.10">
    <property type="entry name" value="TonB-dependent receptor, plug domain"/>
    <property type="match status" value="1"/>
</dbReference>
<keyword evidence="4" id="KW-0732">Signal</keyword>
<dbReference type="InterPro" id="IPR039426">
    <property type="entry name" value="TonB-dep_rcpt-like"/>
</dbReference>
<dbReference type="GO" id="GO:0015344">
    <property type="term" value="F:siderophore uptake transmembrane transporter activity"/>
    <property type="evidence" value="ECO:0007669"/>
    <property type="project" value="TreeGrafter"/>
</dbReference>
<evidence type="ECO:0000256" key="3">
    <source>
        <dbReference type="ARBA" id="ARBA00022692"/>
    </source>
</evidence>
<dbReference type="InterPro" id="IPR037066">
    <property type="entry name" value="Plug_dom_sf"/>
</dbReference>
<gene>
    <name evidence="8" type="ORF">METZ01_LOCUS20996</name>
</gene>
<evidence type="ECO:0000313" key="8">
    <source>
        <dbReference type="EMBL" id="SUZ68142.1"/>
    </source>
</evidence>
<dbReference type="SUPFAM" id="SSF56935">
    <property type="entry name" value="Porins"/>
    <property type="match status" value="1"/>
</dbReference>
<feature type="domain" description="TonB-dependent receptor plug" evidence="7">
    <location>
        <begin position="142"/>
        <end position="219"/>
    </location>
</feature>
<evidence type="ECO:0000256" key="1">
    <source>
        <dbReference type="ARBA" id="ARBA00004571"/>
    </source>
</evidence>
<organism evidence="8">
    <name type="scientific">marine metagenome</name>
    <dbReference type="NCBI Taxonomy" id="408172"/>
    <lineage>
        <taxon>unclassified sequences</taxon>
        <taxon>metagenomes</taxon>
        <taxon>ecological metagenomes</taxon>
    </lineage>
</organism>
<evidence type="ECO:0000259" key="7">
    <source>
        <dbReference type="Pfam" id="PF07715"/>
    </source>
</evidence>
<evidence type="ECO:0000256" key="4">
    <source>
        <dbReference type="ARBA" id="ARBA00022729"/>
    </source>
</evidence>
<reference evidence="8" key="1">
    <citation type="submission" date="2018-05" db="EMBL/GenBank/DDBJ databases">
        <authorList>
            <person name="Lanie J.A."/>
            <person name="Ng W.-L."/>
            <person name="Kazmierczak K.M."/>
            <person name="Andrzejewski T.M."/>
            <person name="Davidsen T.M."/>
            <person name="Wayne K.J."/>
            <person name="Tettelin H."/>
            <person name="Glass J.I."/>
            <person name="Rusch D."/>
            <person name="Podicherti R."/>
            <person name="Tsui H.-C.T."/>
            <person name="Winkler M.E."/>
        </authorList>
    </citation>
    <scope>NUCLEOTIDE SEQUENCE</scope>
</reference>
<proteinExistence type="predicted"/>
<dbReference type="InterPro" id="IPR036942">
    <property type="entry name" value="Beta-barrel_TonB_sf"/>
</dbReference>
<dbReference type="AlphaFoldDB" id="A0A381PM93"/>
<dbReference type="InterPro" id="IPR008969">
    <property type="entry name" value="CarboxyPept-like_regulatory"/>
</dbReference>
<dbReference type="PANTHER" id="PTHR30069">
    <property type="entry name" value="TONB-DEPENDENT OUTER MEMBRANE RECEPTOR"/>
    <property type="match status" value="1"/>
</dbReference>
<keyword evidence="5" id="KW-0472">Membrane</keyword>
<accession>A0A381PM93</accession>
<dbReference type="Pfam" id="PF13715">
    <property type="entry name" value="CarbopepD_reg_2"/>
    <property type="match status" value="1"/>
</dbReference>
<keyword evidence="2" id="KW-0813">Transport</keyword>
<evidence type="ECO:0000256" key="5">
    <source>
        <dbReference type="ARBA" id="ARBA00023136"/>
    </source>
</evidence>
<keyword evidence="3" id="KW-0812">Transmembrane</keyword>
<dbReference type="Pfam" id="PF07715">
    <property type="entry name" value="Plug"/>
    <property type="match status" value="1"/>
</dbReference>
<dbReference type="EMBL" id="UINC01001031">
    <property type="protein sequence ID" value="SUZ68142.1"/>
    <property type="molecule type" value="Genomic_DNA"/>
</dbReference>
<protein>
    <recommendedName>
        <fullName evidence="7">TonB-dependent receptor plug domain-containing protein</fullName>
    </recommendedName>
</protein>
<evidence type="ECO:0000256" key="2">
    <source>
        <dbReference type="ARBA" id="ARBA00022448"/>
    </source>
</evidence>
<name>A0A381PM93_9ZZZZ</name>